<dbReference type="Proteomes" id="UP000192713">
    <property type="component" value="Unassembled WGS sequence"/>
</dbReference>
<dbReference type="RefSeq" id="WP_083079495.1">
    <property type="nucleotide sequence ID" value="NZ_MVHU01000001.1"/>
</dbReference>
<sequence>MFWLCRTCGVEHDATPEVCTICADERQWVPAEGQQWATLEELAAEGVRSTVAVLEPGLIALGSTPPLGIGQLGKLVCTVGGNVLWDPSGFLDDAAVAAVTERGPVVGIVASHPHMFGAQVQWSRRLGGVPVYVNAADAHWVMRPDPVINYWSDRLTLTPTLTVVQVGGHFPGSAVACWADGADGRGVLLVGDTIFPNPDRRTVAFLRSYPNRIPLSATVVQRMADTLADLRFDRIYGLLANTIDTGGAAAVRFSADRHAAWVRGDYDDLT</sequence>
<dbReference type="InterPro" id="IPR036866">
    <property type="entry name" value="RibonucZ/Hydroxyglut_hydro"/>
</dbReference>
<evidence type="ECO:0000259" key="1">
    <source>
        <dbReference type="SMART" id="SM00849"/>
    </source>
</evidence>
<dbReference type="EMBL" id="MVHU01000001">
    <property type="protein sequence ID" value="ORA83486.1"/>
    <property type="molecule type" value="Genomic_DNA"/>
</dbReference>
<keyword evidence="2" id="KW-0378">Hydrolase</keyword>
<dbReference type="PANTHER" id="PTHR36839">
    <property type="entry name" value="METALLO-BETA-LACTAMASE FAMILY PROTEIN (AFU_ORTHOLOGUE AFUA_5G12770)"/>
    <property type="match status" value="1"/>
</dbReference>
<dbReference type="AlphaFoldDB" id="A0A1X0EFS8"/>
<dbReference type="Pfam" id="PF00753">
    <property type="entry name" value="Lactamase_B"/>
    <property type="match status" value="1"/>
</dbReference>
<organism evidence="2 3">
    <name type="scientific">Mycolicibacter kumamotonensis</name>
    <dbReference type="NCBI Taxonomy" id="354243"/>
    <lineage>
        <taxon>Bacteria</taxon>
        <taxon>Bacillati</taxon>
        <taxon>Actinomycetota</taxon>
        <taxon>Actinomycetes</taxon>
        <taxon>Mycobacteriales</taxon>
        <taxon>Mycobacteriaceae</taxon>
        <taxon>Mycolicibacter</taxon>
    </lineage>
</organism>
<dbReference type="Gene3D" id="3.60.15.10">
    <property type="entry name" value="Ribonuclease Z/Hydroxyacylglutathione hydrolase-like"/>
    <property type="match status" value="1"/>
</dbReference>
<protein>
    <submittedName>
        <fullName evidence="2">Hydrolase</fullName>
    </submittedName>
</protein>
<reference evidence="2 3" key="1">
    <citation type="submission" date="2017-02" db="EMBL/GenBank/DDBJ databases">
        <title>The new phylogeny of genus Mycobacterium.</title>
        <authorList>
            <person name="Tortoli E."/>
            <person name="Trovato A."/>
            <person name="Cirillo D.M."/>
        </authorList>
    </citation>
    <scope>NUCLEOTIDE SEQUENCE [LARGE SCALE GENOMIC DNA]</scope>
    <source>
        <strain evidence="2 3">DSM 45093</strain>
    </source>
</reference>
<dbReference type="SMART" id="SM00849">
    <property type="entry name" value="Lactamase_B"/>
    <property type="match status" value="1"/>
</dbReference>
<name>A0A1X0EFS8_9MYCO</name>
<proteinExistence type="predicted"/>
<dbReference type="PANTHER" id="PTHR36839:SF1">
    <property type="entry name" value="METALLO-BETA-LACTAMASE FAMILY PROTEIN (AFU_ORTHOLOGUE AFUA_5G12770)"/>
    <property type="match status" value="1"/>
</dbReference>
<dbReference type="GO" id="GO:0016787">
    <property type="term" value="F:hydrolase activity"/>
    <property type="evidence" value="ECO:0007669"/>
    <property type="project" value="UniProtKB-KW"/>
</dbReference>
<dbReference type="SUPFAM" id="SSF56281">
    <property type="entry name" value="Metallo-hydrolase/oxidoreductase"/>
    <property type="match status" value="1"/>
</dbReference>
<accession>A0A1X0EFS8</accession>
<evidence type="ECO:0000313" key="2">
    <source>
        <dbReference type="EMBL" id="ORA83486.1"/>
    </source>
</evidence>
<evidence type="ECO:0000313" key="3">
    <source>
        <dbReference type="Proteomes" id="UP000192713"/>
    </source>
</evidence>
<feature type="domain" description="Metallo-beta-lactamase" evidence="1">
    <location>
        <begin position="70"/>
        <end position="239"/>
    </location>
</feature>
<comment type="caution">
    <text evidence="2">The sequence shown here is derived from an EMBL/GenBank/DDBJ whole genome shotgun (WGS) entry which is preliminary data.</text>
</comment>
<dbReference type="InterPro" id="IPR001279">
    <property type="entry name" value="Metallo-B-lactamas"/>
</dbReference>
<gene>
    <name evidence="2" type="ORF">BST28_00940</name>
</gene>